<protein>
    <submittedName>
        <fullName evidence="2">Uncharacterized protein</fullName>
    </submittedName>
</protein>
<organism evidence="2 3">
    <name type="scientific">Hymenobacter setariae</name>
    <dbReference type="NCBI Taxonomy" id="2594794"/>
    <lineage>
        <taxon>Bacteria</taxon>
        <taxon>Pseudomonadati</taxon>
        <taxon>Bacteroidota</taxon>
        <taxon>Cytophagia</taxon>
        <taxon>Cytophagales</taxon>
        <taxon>Hymenobacteraceae</taxon>
        <taxon>Hymenobacter</taxon>
    </lineage>
</organism>
<proteinExistence type="predicted"/>
<dbReference type="Proteomes" id="UP000317624">
    <property type="component" value="Unassembled WGS sequence"/>
</dbReference>
<gene>
    <name evidence="2" type="ORF">FNT36_19035</name>
</gene>
<feature type="compositionally biased region" description="Pro residues" evidence="1">
    <location>
        <begin position="40"/>
        <end position="50"/>
    </location>
</feature>
<sequence>MLPDTISFLLAEDPAPTGPVVGCATCWAAKYCAVFSLAGPQPPPECPLLPQPTTKPRRRPSPLRPRQAM</sequence>
<accession>A0A558BP53</accession>
<dbReference type="RefSeq" id="WP_144850992.1">
    <property type="nucleotide sequence ID" value="NZ_VMRJ01000005.1"/>
</dbReference>
<evidence type="ECO:0000256" key="1">
    <source>
        <dbReference type="SAM" id="MobiDB-lite"/>
    </source>
</evidence>
<dbReference type="EMBL" id="VMRJ01000005">
    <property type="protein sequence ID" value="TVT38296.1"/>
    <property type="molecule type" value="Genomic_DNA"/>
</dbReference>
<name>A0A558BP53_9BACT</name>
<keyword evidence="3" id="KW-1185">Reference proteome</keyword>
<evidence type="ECO:0000313" key="3">
    <source>
        <dbReference type="Proteomes" id="UP000317624"/>
    </source>
</evidence>
<comment type="caution">
    <text evidence="2">The sequence shown here is derived from an EMBL/GenBank/DDBJ whole genome shotgun (WGS) entry which is preliminary data.</text>
</comment>
<reference evidence="2 3" key="1">
    <citation type="submission" date="2019-07" db="EMBL/GenBank/DDBJ databases">
        <title>Hymenobacter sp. straun FUR1 Genome sequencing and assembly.</title>
        <authorList>
            <person name="Chhetri G."/>
        </authorList>
    </citation>
    <scope>NUCLEOTIDE SEQUENCE [LARGE SCALE GENOMIC DNA]</scope>
    <source>
        <strain evidence="2 3">Fur1</strain>
    </source>
</reference>
<evidence type="ECO:0000313" key="2">
    <source>
        <dbReference type="EMBL" id="TVT38296.1"/>
    </source>
</evidence>
<feature type="region of interest" description="Disordered" evidence="1">
    <location>
        <begin position="40"/>
        <end position="69"/>
    </location>
</feature>
<dbReference type="AlphaFoldDB" id="A0A558BP53"/>